<organism evidence="1 2">
    <name type="scientific">Sphingomonas abietis</name>
    <dbReference type="NCBI Taxonomy" id="3012344"/>
    <lineage>
        <taxon>Bacteria</taxon>
        <taxon>Pseudomonadati</taxon>
        <taxon>Pseudomonadota</taxon>
        <taxon>Alphaproteobacteria</taxon>
        <taxon>Sphingomonadales</taxon>
        <taxon>Sphingomonadaceae</taxon>
        <taxon>Sphingomonas</taxon>
    </lineage>
</organism>
<accession>A0ABY7NRY3</accession>
<reference evidence="1 2" key="1">
    <citation type="submission" date="2022-12" db="EMBL/GenBank/DDBJ databases">
        <title>Sphingomonas abieness sp. nov., an endophytic bacterium isolated from Abies koreana.</title>
        <authorList>
            <person name="Jiang L."/>
            <person name="Lee J."/>
        </authorList>
    </citation>
    <scope>NUCLEOTIDE SEQUENCE [LARGE SCALE GENOMIC DNA]</scope>
    <source>
        <strain evidence="2">PAMB 00755</strain>
    </source>
</reference>
<gene>
    <name evidence="1" type="ORF">PBT88_09520</name>
</gene>
<dbReference type="PROSITE" id="PS51257">
    <property type="entry name" value="PROKAR_LIPOPROTEIN"/>
    <property type="match status" value="1"/>
</dbReference>
<evidence type="ECO:0000313" key="2">
    <source>
        <dbReference type="Proteomes" id="UP001210865"/>
    </source>
</evidence>
<keyword evidence="2" id="KW-1185">Reference proteome</keyword>
<dbReference type="Proteomes" id="UP001210865">
    <property type="component" value="Chromosome"/>
</dbReference>
<evidence type="ECO:0008006" key="3">
    <source>
        <dbReference type="Google" id="ProtNLM"/>
    </source>
</evidence>
<name>A0ABY7NRY3_9SPHN</name>
<evidence type="ECO:0000313" key="1">
    <source>
        <dbReference type="EMBL" id="WBO24309.1"/>
    </source>
</evidence>
<protein>
    <recommendedName>
        <fullName evidence="3">Peptidase M61 catalytic domain-containing protein</fullName>
    </recommendedName>
</protein>
<dbReference type="EMBL" id="CP115174">
    <property type="protein sequence ID" value="WBO24309.1"/>
    <property type="molecule type" value="Genomic_DNA"/>
</dbReference>
<sequence>MPNKHHRSLWLTIGGIAGCFLTTSATTQPLFTQQAKAAGEAITEYRVLCHRDGGRLWGKSLCGPIMLVDRETRAIYADRNTIGHDLRPSGAMFIGTLPQDIGMANTAIDWAGTRWTMVLLPLPSDRDKRDTLLMHEAFHRIQPDRLPPPVASLPDHLDTLDGRLLLRLEWRALAQALRTDGVPQRTAIRDALAFRALRRSMATEATGRENALEINEGIAEYTGKRLGAGKDAVASTIGALADYDRHDGYVRSFAYASGPAYGLLLDRLSPGWRNGLRPDSDLGALLHHAIGDVALPPVEAVRDRYGFAGIRSEEAAKADAHARQAAHWRTMLIDGPVMRLPLIDIQIQFNPQNVFALPPSGTVYPTATIRDAWGTLTVEQGVLIAKDWKSASVAGPGTARGSEYVGAGWSLKLSPGWIVSNGSVQHQ</sequence>
<proteinExistence type="predicted"/>
<dbReference type="RefSeq" id="WP_270078937.1">
    <property type="nucleotide sequence ID" value="NZ_CP115174.1"/>
</dbReference>